<keyword evidence="3" id="KW-0813">Transport</keyword>
<dbReference type="PANTHER" id="PTHR11878">
    <property type="entry name" value="SODIUM/CALCIUM EXCHANGER"/>
    <property type="match status" value="1"/>
</dbReference>
<keyword evidence="12" id="KW-0112">Calmodulin-binding</keyword>
<dbReference type="InterPro" id="IPR044880">
    <property type="entry name" value="NCX_ion-bd_dom_sf"/>
</dbReference>
<dbReference type="GO" id="GO:0098703">
    <property type="term" value="P:calcium ion import across plasma membrane"/>
    <property type="evidence" value="ECO:0007669"/>
    <property type="project" value="TreeGrafter"/>
</dbReference>
<dbReference type="Gene3D" id="2.60.40.2030">
    <property type="match status" value="2"/>
</dbReference>
<evidence type="ECO:0000256" key="1">
    <source>
        <dbReference type="ARBA" id="ARBA00004651"/>
    </source>
</evidence>
<feature type="transmembrane region" description="Helical" evidence="21">
    <location>
        <begin position="170"/>
        <end position="188"/>
    </location>
</feature>
<evidence type="ECO:0000256" key="16">
    <source>
        <dbReference type="ARBA" id="ARBA00023136"/>
    </source>
</evidence>
<dbReference type="GO" id="GO:0098794">
    <property type="term" value="C:postsynapse"/>
    <property type="evidence" value="ECO:0007669"/>
    <property type="project" value="TreeGrafter"/>
</dbReference>
<keyword evidence="15" id="KW-0406">Ion transport</keyword>
<feature type="compositionally biased region" description="Polar residues" evidence="20">
    <location>
        <begin position="455"/>
        <end position="470"/>
    </location>
</feature>
<keyword evidence="24" id="KW-1185">Reference proteome</keyword>
<evidence type="ECO:0000256" key="7">
    <source>
        <dbReference type="ARBA" id="ARBA00022692"/>
    </source>
</evidence>
<accession>A0A433SYH9</accession>
<protein>
    <recommendedName>
        <fullName evidence="22">Calx-beta domain-containing protein</fullName>
    </recommendedName>
</protein>
<evidence type="ECO:0000256" key="11">
    <source>
        <dbReference type="ARBA" id="ARBA00022837"/>
    </source>
</evidence>
<dbReference type="AlphaFoldDB" id="A0A433SYH9"/>
<evidence type="ECO:0000256" key="17">
    <source>
        <dbReference type="ARBA" id="ARBA00023180"/>
    </source>
</evidence>
<evidence type="ECO:0000256" key="6">
    <source>
        <dbReference type="ARBA" id="ARBA00022568"/>
    </source>
</evidence>
<dbReference type="GO" id="GO:0005516">
    <property type="term" value="F:calmodulin binding"/>
    <property type="evidence" value="ECO:0007669"/>
    <property type="project" value="UniProtKB-KW"/>
</dbReference>
<dbReference type="GO" id="GO:0005432">
    <property type="term" value="F:calcium:sodium antiporter activity"/>
    <property type="evidence" value="ECO:0007669"/>
    <property type="project" value="InterPro"/>
</dbReference>
<feature type="domain" description="Calx-beta" evidence="22">
    <location>
        <begin position="458"/>
        <end position="547"/>
    </location>
</feature>
<keyword evidence="11" id="KW-0106">Calcium</keyword>
<evidence type="ECO:0000256" key="21">
    <source>
        <dbReference type="SAM" id="Phobius"/>
    </source>
</evidence>
<dbReference type="GO" id="GO:0046872">
    <property type="term" value="F:metal ion binding"/>
    <property type="evidence" value="ECO:0007669"/>
    <property type="project" value="UniProtKB-KW"/>
</dbReference>
<evidence type="ECO:0000256" key="8">
    <source>
        <dbReference type="ARBA" id="ARBA00022723"/>
    </source>
</evidence>
<keyword evidence="4" id="KW-0050">Antiport</keyword>
<dbReference type="GO" id="GO:0007154">
    <property type="term" value="P:cell communication"/>
    <property type="evidence" value="ECO:0007669"/>
    <property type="project" value="InterPro"/>
</dbReference>
<evidence type="ECO:0000256" key="19">
    <source>
        <dbReference type="ARBA" id="ARBA00033667"/>
    </source>
</evidence>
<feature type="transmembrane region" description="Helical" evidence="21">
    <location>
        <begin position="731"/>
        <end position="751"/>
    </location>
</feature>
<evidence type="ECO:0000256" key="4">
    <source>
        <dbReference type="ARBA" id="ARBA00022449"/>
    </source>
</evidence>
<evidence type="ECO:0000256" key="12">
    <source>
        <dbReference type="ARBA" id="ARBA00022860"/>
    </source>
</evidence>
<feature type="region of interest" description="Disordered" evidence="20">
    <location>
        <begin position="279"/>
        <end position="384"/>
    </location>
</feature>
<keyword evidence="7 21" id="KW-0812">Transmembrane</keyword>
<keyword evidence="17" id="KW-0325">Glycoprotein</keyword>
<evidence type="ECO:0000256" key="18">
    <source>
        <dbReference type="ARBA" id="ARBA00023201"/>
    </source>
</evidence>
<feature type="transmembrane region" description="Helical" evidence="21">
    <location>
        <begin position="782"/>
        <end position="802"/>
    </location>
</feature>
<evidence type="ECO:0000256" key="15">
    <source>
        <dbReference type="ARBA" id="ARBA00023065"/>
    </source>
</evidence>
<evidence type="ECO:0000259" key="22">
    <source>
        <dbReference type="SMART" id="SM00237"/>
    </source>
</evidence>
<evidence type="ECO:0000256" key="14">
    <source>
        <dbReference type="ARBA" id="ARBA00023053"/>
    </source>
</evidence>
<comment type="caution">
    <text evidence="23">The sequence shown here is derived from an EMBL/GenBank/DDBJ whole genome shotgun (WGS) entry which is preliminary data.</text>
</comment>
<dbReference type="Pfam" id="PF03160">
    <property type="entry name" value="Calx-beta"/>
    <property type="match status" value="1"/>
</dbReference>
<proteinExistence type="inferred from homology"/>
<feature type="transmembrane region" description="Helical" evidence="21">
    <location>
        <begin position="905"/>
        <end position="925"/>
    </location>
</feature>
<dbReference type="GO" id="GO:0042383">
    <property type="term" value="C:sarcolemma"/>
    <property type="evidence" value="ECO:0007669"/>
    <property type="project" value="TreeGrafter"/>
</dbReference>
<dbReference type="InterPro" id="IPR038081">
    <property type="entry name" value="CalX-like_sf"/>
</dbReference>
<dbReference type="Pfam" id="PF01699">
    <property type="entry name" value="Na_Ca_ex"/>
    <property type="match status" value="2"/>
</dbReference>
<evidence type="ECO:0000256" key="3">
    <source>
        <dbReference type="ARBA" id="ARBA00022448"/>
    </source>
</evidence>
<dbReference type="SUPFAM" id="SSF141072">
    <property type="entry name" value="CalX-like"/>
    <property type="match status" value="2"/>
</dbReference>
<feature type="transmembrane region" description="Helical" evidence="21">
    <location>
        <begin position="865"/>
        <end position="885"/>
    </location>
</feature>
<evidence type="ECO:0000256" key="20">
    <source>
        <dbReference type="SAM" id="MobiDB-lite"/>
    </source>
</evidence>
<reference evidence="23 24" key="1">
    <citation type="submission" date="2019-01" db="EMBL/GenBank/DDBJ databases">
        <title>A draft genome assembly of the solar-powered sea slug Elysia chlorotica.</title>
        <authorList>
            <person name="Cai H."/>
            <person name="Li Q."/>
            <person name="Fang X."/>
            <person name="Li J."/>
            <person name="Curtis N.E."/>
            <person name="Altenburger A."/>
            <person name="Shibata T."/>
            <person name="Feng M."/>
            <person name="Maeda T."/>
            <person name="Schwartz J.A."/>
            <person name="Shigenobu S."/>
            <person name="Lundholm N."/>
            <person name="Nishiyama T."/>
            <person name="Yang H."/>
            <person name="Hasebe M."/>
            <person name="Li S."/>
            <person name="Pierce S.K."/>
            <person name="Wang J."/>
        </authorList>
    </citation>
    <scope>NUCLEOTIDE SEQUENCE [LARGE SCALE GENOMIC DNA]</scope>
    <source>
        <strain evidence="23">EC2010</strain>
        <tissue evidence="23">Whole organism of an adult</tissue>
    </source>
</reference>
<organism evidence="23 24">
    <name type="scientific">Elysia chlorotica</name>
    <name type="common">Eastern emerald elysia</name>
    <name type="synonym">Sea slug</name>
    <dbReference type="NCBI Taxonomy" id="188477"/>
    <lineage>
        <taxon>Eukaryota</taxon>
        <taxon>Metazoa</taxon>
        <taxon>Spiralia</taxon>
        <taxon>Lophotrochozoa</taxon>
        <taxon>Mollusca</taxon>
        <taxon>Gastropoda</taxon>
        <taxon>Heterobranchia</taxon>
        <taxon>Euthyneura</taxon>
        <taxon>Panpulmonata</taxon>
        <taxon>Sacoglossa</taxon>
        <taxon>Placobranchoidea</taxon>
        <taxon>Plakobranchidae</taxon>
        <taxon>Elysia</taxon>
    </lineage>
</organism>
<evidence type="ECO:0000256" key="13">
    <source>
        <dbReference type="ARBA" id="ARBA00022989"/>
    </source>
</evidence>
<evidence type="ECO:0000256" key="2">
    <source>
        <dbReference type="ARBA" id="ARBA00007489"/>
    </source>
</evidence>
<dbReference type="Gene3D" id="1.20.1420.30">
    <property type="entry name" value="NCX, central ion-binding region"/>
    <property type="match status" value="2"/>
</dbReference>
<comment type="similarity">
    <text evidence="2">Belongs to the Ca(2+):cation antiporter (CaCA) (TC 2.A.19) family. SLC8 subfamily.</text>
</comment>
<name>A0A433SYH9_ELYCH</name>
<keyword evidence="5" id="KW-1003">Cell membrane</keyword>
<feature type="domain" description="Calx-beta" evidence="22">
    <location>
        <begin position="561"/>
        <end position="664"/>
    </location>
</feature>
<keyword evidence="16 21" id="KW-0472">Membrane</keyword>
<dbReference type="SMART" id="SM00237">
    <property type="entry name" value="Calx_beta"/>
    <property type="match status" value="2"/>
</dbReference>
<dbReference type="PRINTS" id="PR01259">
    <property type="entry name" value="NACAEXCHNGR"/>
</dbReference>
<feature type="compositionally biased region" description="Pro residues" evidence="20">
    <location>
        <begin position="311"/>
        <end position="332"/>
    </location>
</feature>
<dbReference type="EMBL" id="RQTK01000838">
    <property type="protein sequence ID" value="RUS74363.1"/>
    <property type="molecule type" value="Genomic_DNA"/>
</dbReference>
<feature type="compositionally biased region" description="Low complexity" evidence="20">
    <location>
        <begin position="333"/>
        <end position="342"/>
    </location>
</feature>
<dbReference type="InterPro" id="IPR003644">
    <property type="entry name" value="Calx_beta"/>
</dbReference>
<dbReference type="InterPro" id="IPR004837">
    <property type="entry name" value="NaCa_Exmemb"/>
</dbReference>
<dbReference type="Proteomes" id="UP000271974">
    <property type="component" value="Unassembled WGS sequence"/>
</dbReference>
<feature type="compositionally biased region" description="Pro residues" evidence="20">
    <location>
        <begin position="343"/>
        <end position="355"/>
    </location>
</feature>
<feature type="transmembrane region" description="Helical" evidence="21">
    <location>
        <begin position="108"/>
        <end position="127"/>
    </location>
</feature>
<keyword evidence="13 21" id="KW-1133">Transmembrane helix</keyword>
<keyword evidence="14" id="KW-0915">Sodium</keyword>
<feature type="non-terminal residue" evidence="23">
    <location>
        <position position="1"/>
    </location>
</feature>
<evidence type="ECO:0000256" key="9">
    <source>
        <dbReference type="ARBA" id="ARBA00022729"/>
    </source>
</evidence>
<comment type="catalytic activity">
    <reaction evidence="19">
        <text>Ca(2+)(in) + 3 Na(+)(out) = Ca(2+)(out) + 3 Na(+)(in)</text>
        <dbReference type="Rhea" id="RHEA:69955"/>
        <dbReference type="ChEBI" id="CHEBI:29101"/>
        <dbReference type="ChEBI" id="CHEBI:29108"/>
    </reaction>
</comment>
<keyword evidence="8" id="KW-0479">Metal-binding</keyword>
<sequence>AENLWPEWFRGLLYCIALFYFFVGIAIASDIFMCSIEVITARKRTISKWDPEKNEMVQREVLIWNETVANLTLMALGSSAPEILLAVVEAVTSLDDEEPADSLGTFTIIGSAAFNMLIITAVCIYSVPLPSSKSIKEFGVFVVTGVWSIWAYIWMLLVVDYISPGIVEPWEAWVTLLFLPVLVLMAYLQDLGWCCCTRKRVGDVEDVDDPTMNVRVVTSHPHPQFLGHQHKELHVLEAQKAHRLRFVCFFHLLLSVQRQHYNNRLYCGQATRLMSNNFTTNTQKKNNPQTKQLARDCLPLPTPPSTRKNPPSIPPLTIPFRPSPPPPPPPPHTHTFPSSPSSHPHPSPPPSPPNAQIPARRGGQSPGEQGVPTTQQHQASPPVRRGRGCLLLERAMKQGKAPDLADSLGKFTFGSDRYAVLESAGKLDIEIFFHRKMPVPKQYFPVQQKPASALGNGNATSGQETNSLAPPSNLVEPTTPSSVSPSVTEAVTVDFETREGSAKPGKDFRYTQGTLVFQENEYRKVISIPIINDNQYEADVDFYVILKNANGGAGIGDPSVTRITIVDDDEPGEFEFEESHYHIDMKTGKAAIRIMREHGFDGKVSMDYNTTDGSAVGGKTLGSGVDYVSTHGTLTFEHGETSKTIFIEANKNVKESKNFIISLRNPSLGAMIGVKSAAVCHFNRDELIERVAEVLGDDDDEEETTWGGQFVSAMTVSTEPDDDGNETEPRWYHYVMHFISFFWKIFCSIIPPTTILGAWPTFVLSLLFIGMMTACVEQLGKLLGCVIGIKTSVTGITIIALGTSLPDTFASRTAAMQDEHADAAIGNITGSNSVNVFLGLGLPWIISTMYHLAKGTDFKVKSEDLVQSVVIFSICGTACFIFLVIRRKFMGGELGGQKKVPKYLSAAFLVVLWLIYIILSSLKAYDILKL</sequence>
<keyword evidence="6" id="KW-0109">Calcium transport</keyword>
<keyword evidence="9" id="KW-0732">Signal</keyword>
<dbReference type="InterPro" id="IPR051171">
    <property type="entry name" value="CaCA"/>
</dbReference>
<evidence type="ECO:0000256" key="5">
    <source>
        <dbReference type="ARBA" id="ARBA00022475"/>
    </source>
</evidence>
<feature type="transmembrane region" description="Helical" evidence="21">
    <location>
        <begin position="12"/>
        <end position="40"/>
    </location>
</feature>
<gene>
    <name evidence="23" type="ORF">EGW08_017872</name>
</gene>
<keyword evidence="18" id="KW-0739">Sodium transport</keyword>
<dbReference type="OrthoDB" id="418484at2759"/>
<evidence type="ECO:0000256" key="10">
    <source>
        <dbReference type="ARBA" id="ARBA00022737"/>
    </source>
</evidence>
<feature type="transmembrane region" description="Helical" evidence="21">
    <location>
        <begin position="139"/>
        <end position="158"/>
    </location>
</feature>
<dbReference type="InterPro" id="IPR004836">
    <property type="entry name" value="Na_Ca_Ex"/>
</dbReference>
<evidence type="ECO:0000313" key="24">
    <source>
        <dbReference type="Proteomes" id="UP000271974"/>
    </source>
</evidence>
<feature type="compositionally biased region" description="Low complexity" evidence="20">
    <location>
        <begin position="279"/>
        <end position="292"/>
    </location>
</feature>
<dbReference type="PANTHER" id="PTHR11878:SF70">
    <property type="entry name" value="CALX-BETA DOMAIN-CONTAINING PROTEIN"/>
    <property type="match status" value="1"/>
</dbReference>
<feature type="compositionally biased region" description="Low complexity" evidence="20">
    <location>
        <begin position="475"/>
        <end position="487"/>
    </location>
</feature>
<keyword evidence="10" id="KW-0677">Repeat</keyword>
<evidence type="ECO:0000313" key="23">
    <source>
        <dbReference type="EMBL" id="RUS74363.1"/>
    </source>
</evidence>
<comment type="subcellular location">
    <subcellularLocation>
        <location evidence="1">Cell membrane</location>
        <topology evidence="1">Multi-pass membrane protein</topology>
    </subcellularLocation>
</comment>
<dbReference type="GO" id="GO:0030424">
    <property type="term" value="C:axon"/>
    <property type="evidence" value="ECO:0007669"/>
    <property type="project" value="TreeGrafter"/>
</dbReference>
<feature type="region of interest" description="Disordered" evidence="20">
    <location>
        <begin position="450"/>
        <end position="487"/>
    </location>
</feature>